<organism evidence="1 2">
    <name type="scientific">Xylaria curta</name>
    <dbReference type="NCBI Taxonomy" id="42375"/>
    <lineage>
        <taxon>Eukaryota</taxon>
        <taxon>Fungi</taxon>
        <taxon>Dikarya</taxon>
        <taxon>Ascomycota</taxon>
        <taxon>Pezizomycotina</taxon>
        <taxon>Sordariomycetes</taxon>
        <taxon>Xylariomycetidae</taxon>
        <taxon>Xylariales</taxon>
        <taxon>Xylariaceae</taxon>
        <taxon>Xylaria</taxon>
    </lineage>
</organism>
<evidence type="ECO:0000313" key="2">
    <source>
        <dbReference type="Proteomes" id="UP001143856"/>
    </source>
</evidence>
<dbReference type="EMBL" id="JAPDGR010000302">
    <property type="protein sequence ID" value="KAJ2991877.1"/>
    <property type="molecule type" value="Genomic_DNA"/>
</dbReference>
<name>A0ACC1PHP7_9PEZI</name>
<keyword evidence="2" id="KW-1185">Reference proteome</keyword>
<accession>A0ACC1PHP7</accession>
<reference evidence="1" key="1">
    <citation type="submission" date="2022-10" db="EMBL/GenBank/DDBJ databases">
        <title>Genome Sequence of Xylaria curta.</title>
        <authorList>
            <person name="Buettner E."/>
        </authorList>
    </citation>
    <scope>NUCLEOTIDE SEQUENCE</scope>
    <source>
        <strain evidence="1">Babe10</strain>
    </source>
</reference>
<gene>
    <name evidence="1" type="ORF">NUW58_g2362</name>
</gene>
<comment type="caution">
    <text evidence="1">The sequence shown here is derived from an EMBL/GenBank/DDBJ whole genome shotgun (WGS) entry which is preliminary data.</text>
</comment>
<dbReference type="Proteomes" id="UP001143856">
    <property type="component" value="Unassembled WGS sequence"/>
</dbReference>
<proteinExistence type="predicted"/>
<sequence>MKLSIGPIFRHTRIARIRASIRRMMFWRKKKAPPTKRVTFDGHLSPWTTVLNDSESADGHYADIPDVNPLLTGSVTEEPSQSEAELNLHRVWARAEFDANMFNSFEDLFGLTMHEDYVASGASGAGPATAPAQSGHVHRSMAEPSPVWWITEQPSRRSHTQ</sequence>
<protein>
    <submittedName>
        <fullName evidence="1">Uncharacterized protein</fullName>
    </submittedName>
</protein>
<evidence type="ECO:0000313" key="1">
    <source>
        <dbReference type="EMBL" id="KAJ2991877.1"/>
    </source>
</evidence>